<accession>A0A940MMC2</accession>
<organism evidence="1 2">
    <name type="scientific">Sagittula salina</name>
    <dbReference type="NCBI Taxonomy" id="2820268"/>
    <lineage>
        <taxon>Bacteria</taxon>
        <taxon>Pseudomonadati</taxon>
        <taxon>Pseudomonadota</taxon>
        <taxon>Alphaproteobacteria</taxon>
        <taxon>Rhodobacterales</taxon>
        <taxon>Roseobacteraceae</taxon>
        <taxon>Sagittula</taxon>
    </lineage>
</organism>
<dbReference type="AlphaFoldDB" id="A0A940MMC2"/>
<gene>
    <name evidence="1" type="ORF">J5474_06740</name>
</gene>
<keyword evidence="2" id="KW-1185">Reference proteome</keyword>
<dbReference type="EMBL" id="JAGISH010000003">
    <property type="protein sequence ID" value="MBP0482188.1"/>
    <property type="molecule type" value="Genomic_DNA"/>
</dbReference>
<dbReference type="InterPro" id="IPR003489">
    <property type="entry name" value="RHF/RaiA"/>
</dbReference>
<dbReference type="Pfam" id="PF02482">
    <property type="entry name" value="Ribosomal_S30AE"/>
    <property type="match status" value="1"/>
</dbReference>
<evidence type="ECO:0000313" key="1">
    <source>
        <dbReference type="EMBL" id="MBP0482188.1"/>
    </source>
</evidence>
<dbReference type="RefSeq" id="WP_209360052.1">
    <property type="nucleotide sequence ID" value="NZ_JAGISH010000003.1"/>
</dbReference>
<sequence>MQIEPILSWRNLDPSDAVAELVARRIAVLERLHPRITGCEVVLEADQKRKAHGRVVKARLTLHIPGPDFHAERAVAQGSARGDLLLAVNRTFSAAEKHLKRQKKTMAGLEVKHHAPVLHGEVTQLEPELGWGTIRADDGQSVYFQRDSLTSDAWDQLEMGQRLRFREMMGEKGPYAVAVSLAAAS</sequence>
<dbReference type="Gene3D" id="3.30.160.100">
    <property type="entry name" value="Ribosome hibernation promotion factor-like"/>
    <property type="match status" value="1"/>
</dbReference>
<protein>
    <submittedName>
        <fullName evidence="1">HPF/RaiA family ribosome-associated protein</fullName>
    </submittedName>
</protein>
<dbReference type="SUPFAM" id="SSF69754">
    <property type="entry name" value="Ribosome binding protein Y (YfiA homologue)"/>
    <property type="match status" value="1"/>
</dbReference>
<evidence type="ECO:0000313" key="2">
    <source>
        <dbReference type="Proteomes" id="UP000675940"/>
    </source>
</evidence>
<reference evidence="1" key="1">
    <citation type="submission" date="2021-03" db="EMBL/GenBank/DDBJ databases">
        <title>Sagittula salina sp. nov. strain M10.9X isolated from the marine waste.</title>
        <authorList>
            <person name="Satari L."/>
            <person name="Molina-Menor E."/>
            <person name="Vidal-Verdu A."/>
            <person name="Pascual J."/>
            <person name="Pereto J."/>
            <person name="Porcar M."/>
        </authorList>
    </citation>
    <scope>NUCLEOTIDE SEQUENCE</scope>
    <source>
        <strain evidence="1">M10.9X</strain>
    </source>
</reference>
<name>A0A940MMC2_9RHOB</name>
<proteinExistence type="predicted"/>
<comment type="caution">
    <text evidence="1">The sequence shown here is derived from an EMBL/GenBank/DDBJ whole genome shotgun (WGS) entry which is preliminary data.</text>
</comment>
<dbReference type="InterPro" id="IPR036567">
    <property type="entry name" value="RHF-like"/>
</dbReference>
<dbReference type="Gene3D" id="2.40.50.140">
    <property type="entry name" value="Nucleic acid-binding proteins"/>
    <property type="match status" value="1"/>
</dbReference>
<dbReference type="Proteomes" id="UP000675940">
    <property type="component" value="Unassembled WGS sequence"/>
</dbReference>
<dbReference type="InterPro" id="IPR012340">
    <property type="entry name" value="NA-bd_OB-fold"/>
</dbReference>
<dbReference type="SUPFAM" id="SSF50249">
    <property type="entry name" value="Nucleic acid-binding proteins"/>
    <property type="match status" value="1"/>
</dbReference>